<dbReference type="InterPro" id="IPR000792">
    <property type="entry name" value="Tscrpt_reg_LuxR_C"/>
</dbReference>
<dbReference type="InterPro" id="IPR016032">
    <property type="entry name" value="Sig_transdc_resp-reg_C-effctor"/>
</dbReference>
<reference evidence="3 4" key="1">
    <citation type="submission" date="2015-10" db="EMBL/GenBank/DDBJ databases">
        <title>Genome sequencing and analysis of members of genus Stenotrophomonas.</title>
        <authorList>
            <person name="Patil P.P."/>
            <person name="Midha S."/>
            <person name="Patil P.B."/>
        </authorList>
    </citation>
    <scope>NUCLEOTIDE SEQUENCE [LARGE SCALE GENOMIC DNA]</scope>
    <source>
        <strain evidence="3 4">JCM 9942</strain>
    </source>
</reference>
<dbReference type="OrthoDB" id="185403at2"/>
<keyword evidence="1" id="KW-0238">DNA-binding</keyword>
<dbReference type="Pfam" id="PF00196">
    <property type="entry name" value="GerE"/>
    <property type="match status" value="1"/>
</dbReference>
<dbReference type="InterPro" id="IPR039420">
    <property type="entry name" value="WalR-like"/>
</dbReference>
<feature type="domain" description="HTH luxR-type" evidence="2">
    <location>
        <begin position="134"/>
        <end position="198"/>
    </location>
</feature>
<dbReference type="CDD" id="cd06170">
    <property type="entry name" value="LuxR_C_like"/>
    <property type="match status" value="1"/>
</dbReference>
<evidence type="ECO:0000256" key="1">
    <source>
        <dbReference type="ARBA" id="ARBA00023125"/>
    </source>
</evidence>
<evidence type="ECO:0000313" key="3">
    <source>
        <dbReference type="EMBL" id="KRG44886.1"/>
    </source>
</evidence>
<accession>A0A0R0AI88</accession>
<dbReference type="SMART" id="SM00421">
    <property type="entry name" value="HTH_LUXR"/>
    <property type="match status" value="1"/>
</dbReference>
<comment type="caution">
    <text evidence="3">The sequence shown here is derived from an EMBL/GenBank/DDBJ whole genome shotgun (WGS) entry which is preliminary data.</text>
</comment>
<evidence type="ECO:0000313" key="4">
    <source>
        <dbReference type="Proteomes" id="UP000050836"/>
    </source>
</evidence>
<gene>
    <name evidence="3" type="ORF">ARC78_03490</name>
</gene>
<dbReference type="InterPro" id="IPR036388">
    <property type="entry name" value="WH-like_DNA-bd_sf"/>
</dbReference>
<dbReference type="PROSITE" id="PS50043">
    <property type="entry name" value="HTH_LUXR_2"/>
    <property type="match status" value="1"/>
</dbReference>
<dbReference type="GO" id="GO:0003677">
    <property type="term" value="F:DNA binding"/>
    <property type="evidence" value="ECO:0007669"/>
    <property type="project" value="UniProtKB-KW"/>
</dbReference>
<dbReference type="AlphaFoldDB" id="A0A0R0AI88"/>
<evidence type="ECO:0000259" key="2">
    <source>
        <dbReference type="PROSITE" id="PS50043"/>
    </source>
</evidence>
<proteinExistence type="predicted"/>
<name>A0A0R0AI88_9GAMM</name>
<dbReference type="EMBL" id="LLXS01000005">
    <property type="protein sequence ID" value="KRG44886.1"/>
    <property type="molecule type" value="Genomic_DNA"/>
</dbReference>
<dbReference type="PANTHER" id="PTHR43214:SF43">
    <property type="entry name" value="TWO-COMPONENT RESPONSE REGULATOR"/>
    <property type="match status" value="1"/>
</dbReference>
<dbReference type="PANTHER" id="PTHR43214">
    <property type="entry name" value="TWO-COMPONENT RESPONSE REGULATOR"/>
    <property type="match status" value="1"/>
</dbReference>
<dbReference type="PRINTS" id="PR00038">
    <property type="entry name" value="HTHLUXR"/>
</dbReference>
<protein>
    <recommendedName>
        <fullName evidence="2">HTH luxR-type domain-containing protein</fullName>
    </recommendedName>
</protein>
<dbReference type="SUPFAM" id="SSF46894">
    <property type="entry name" value="C-terminal effector domain of the bipartite response regulators"/>
    <property type="match status" value="1"/>
</dbReference>
<dbReference type="Gene3D" id="1.10.10.10">
    <property type="entry name" value="Winged helix-like DNA-binding domain superfamily/Winged helix DNA-binding domain"/>
    <property type="match status" value="1"/>
</dbReference>
<dbReference type="Proteomes" id="UP000050836">
    <property type="component" value="Unassembled WGS sequence"/>
</dbReference>
<keyword evidence="4" id="KW-1185">Reference proteome</keyword>
<dbReference type="GO" id="GO:0006355">
    <property type="term" value="P:regulation of DNA-templated transcription"/>
    <property type="evidence" value="ECO:0007669"/>
    <property type="project" value="InterPro"/>
</dbReference>
<sequence length="235" mass="25665">MIVIAVNRPLIQHGLVRLLEKLETPGHISISRSVAQTSQLLQRSNVEVLLTDPEHASQLHRADRHALASVRTLVITSRDHAGEDAFPRQGRLCGMLTEKGCECSARLLLLTLLECRFSGAEDSRCGGCVLQETLKKADLPLSPREFEIFLRIGEGMGPTQIASESGLSVKTVESYREKIKQKLQLQGRDALLAASMRWRSGYFIQIAPGDDADSPATHHVFSHCSANCSAGSGTP</sequence>
<organism evidence="3 4">
    <name type="scientific">Stenotrophomonas pictorum JCM 9942</name>
    <dbReference type="NCBI Taxonomy" id="1236960"/>
    <lineage>
        <taxon>Bacteria</taxon>
        <taxon>Pseudomonadati</taxon>
        <taxon>Pseudomonadota</taxon>
        <taxon>Gammaproteobacteria</taxon>
        <taxon>Lysobacterales</taxon>
        <taxon>Lysobacteraceae</taxon>
        <taxon>Stenotrophomonas</taxon>
    </lineage>
</organism>